<feature type="domain" description="Glycosyltransferase Maf N-terminal" evidence="2">
    <location>
        <begin position="16"/>
        <end position="203"/>
    </location>
</feature>
<protein>
    <submittedName>
        <fullName evidence="3">Motility accessory factor</fullName>
    </submittedName>
</protein>
<dbReference type="Pfam" id="PF01973">
    <property type="entry name" value="MptE-like"/>
    <property type="match status" value="1"/>
</dbReference>
<evidence type="ECO:0000259" key="2">
    <source>
        <dbReference type="Pfam" id="PF20157"/>
    </source>
</evidence>
<evidence type="ECO:0000259" key="1">
    <source>
        <dbReference type="Pfam" id="PF01973"/>
    </source>
</evidence>
<dbReference type="RefSeq" id="WP_024775859.1">
    <property type="nucleotide sequence ID" value="NZ_CP054051.1"/>
</dbReference>
<evidence type="ECO:0000313" key="4">
    <source>
        <dbReference type="Proteomes" id="UP000509513"/>
    </source>
</evidence>
<dbReference type="InterPro" id="IPR045376">
    <property type="entry name" value="Maf_N"/>
</dbReference>
<dbReference type="PANTHER" id="PTHR41786">
    <property type="entry name" value="MOTILITY ACCESSORY FACTOR MAF"/>
    <property type="match status" value="1"/>
</dbReference>
<organism evidence="3 4">
    <name type="scientific">Aliarcobacter cibarius</name>
    <dbReference type="NCBI Taxonomy" id="255507"/>
    <lineage>
        <taxon>Bacteria</taxon>
        <taxon>Pseudomonadati</taxon>
        <taxon>Campylobacterota</taxon>
        <taxon>Epsilonproteobacteria</taxon>
        <taxon>Campylobacterales</taxon>
        <taxon>Arcobacteraceae</taxon>
        <taxon>Aliarcobacter</taxon>
    </lineage>
</organism>
<dbReference type="Proteomes" id="UP000509513">
    <property type="component" value="Chromosome"/>
</dbReference>
<proteinExistence type="predicted"/>
<name>A0A7L5JMF2_9BACT</name>
<dbReference type="EMBL" id="CP054051">
    <property type="protein sequence ID" value="QKJ26289.1"/>
    <property type="molecule type" value="Genomic_DNA"/>
</dbReference>
<dbReference type="KEGG" id="acib:ACBT_0321"/>
<feature type="domain" description="6-hydroxymethylpterin diphosphokinase MptE-like" evidence="1">
    <location>
        <begin position="275"/>
        <end position="444"/>
    </location>
</feature>
<dbReference type="PANTHER" id="PTHR41786:SF1">
    <property type="entry name" value="6-HYDROXYMETHYLPTERIN DIPHOSPHOKINASE MPTE-LIKE DOMAIN-CONTAINING PROTEIN"/>
    <property type="match status" value="1"/>
</dbReference>
<evidence type="ECO:0000313" key="3">
    <source>
        <dbReference type="EMBL" id="QKJ26289.1"/>
    </source>
</evidence>
<dbReference type="AlphaFoldDB" id="A0A7L5JMF2"/>
<dbReference type="InterPro" id="IPR002826">
    <property type="entry name" value="MptE-like"/>
</dbReference>
<sequence length="678" mass="79642">MTEAQIQLQNALTTTFLANLAFLSEYDNELYHRIDELSRMIENGTYEEKYALEFNMQDGDFDIFDIVNNKYLYNKQPKKKTDELVRKVELDEKNAILNVEELFLYKNIFDVKAENRFSFNKDETLAYSSNKMKEYTNITKDYLDDKKKKLKNIKKFIFLGTLLGRHIPRISKKVNADLYIVLEKNLEIFRLSLFTVDYKILAQKGVIFSIMDEAYKEEEKIGLFLDIYKYDNYLLKFSTTGINIDSYISRILGIIASSKPTIYDYNRILYISLNRTAKRLQEEYNFPQFETISKEFDYLKNTPVLYIAAGPSLDENLEWIKQNQNRFLIVSIGAAYKKLLANGIRVDIISTVDEMQIVNDVQFNDEAIKDIPAHTIILASAITNDKTLNKFDKNRVFTFELFKKLFKNNIAFHGYSVGEITLHILMLLNVKEIYLIGLDLALNQKTGETHSKNSDSVKKIFDLNRIDNRNSFGLNHSTLKVKGNFQDEVTTSALFYTSINFIDQQILRDKPDDINIYNLSQNGAYFKSTIPTKIEDINIESLKEIDIKNISIKDRLKAFSKNRLDENEILDLNSDIKYIEDFININLKEIKDKQFKDFEEFYENCVEKIFIELDAVKFRILSLILDKYYLLIIPYLKYYFNEKTVKDETKKVNKIKEVFIFQLIDILEDYINITKKLV</sequence>
<accession>A0A7L5JMF2</accession>
<reference evidence="3 4" key="1">
    <citation type="submission" date="2020-05" db="EMBL/GenBank/DDBJ databases">
        <title>Complete genome sequencing of Campylobacter and Arcobacter type strains.</title>
        <authorList>
            <person name="Miller W.G."/>
            <person name="Yee E."/>
        </authorList>
    </citation>
    <scope>NUCLEOTIDE SEQUENCE [LARGE SCALE GENOMIC DNA]</scope>
    <source>
        <strain evidence="3 4">LMG 21996</strain>
    </source>
</reference>
<dbReference type="Pfam" id="PF20157">
    <property type="entry name" value="Maf_flag10_N"/>
    <property type="match status" value="1"/>
</dbReference>
<gene>
    <name evidence="3" type="primary">maf1</name>
    <name evidence="3" type="ORF">ACBT_0321</name>
</gene>